<dbReference type="EMBL" id="CACVKT020004442">
    <property type="protein sequence ID" value="CAC5390018.1"/>
    <property type="molecule type" value="Genomic_DNA"/>
</dbReference>
<evidence type="ECO:0000313" key="1">
    <source>
        <dbReference type="EMBL" id="CAC5390018.1"/>
    </source>
</evidence>
<proteinExistence type="predicted"/>
<accession>A0A6J8C0V9</accession>
<sequence length="209" mass="23443">MPENFNRSAVYKEKQVVVHISTKKVFPMLKCSTTYYEHVEEILQQQDSYTVSNFTFYKADSVLIVDTNEITCSTITLQVKCHVGSRPFSFSVSTAIDCNSFQTIGKFNIRRKWRPLCNLFKLICPCCNSGLNDEDAGLDVKDDGVYVEDAGLDAEDAGLDDEYTGWDDEDAGWDDDGVMDIDFGDWLVCRTGSGLVGYSLAVYLPCLEP</sequence>
<evidence type="ECO:0000313" key="2">
    <source>
        <dbReference type="Proteomes" id="UP000507470"/>
    </source>
</evidence>
<keyword evidence="2" id="KW-1185">Reference proteome</keyword>
<name>A0A6J8C0V9_MYTCO</name>
<dbReference type="Proteomes" id="UP000507470">
    <property type="component" value="Unassembled WGS sequence"/>
</dbReference>
<gene>
    <name evidence="1" type="ORF">MCOR_25144</name>
</gene>
<dbReference type="OrthoDB" id="10506710at2759"/>
<organism evidence="1 2">
    <name type="scientific">Mytilus coruscus</name>
    <name type="common">Sea mussel</name>
    <dbReference type="NCBI Taxonomy" id="42192"/>
    <lineage>
        <taxon>Eukaryota</taxon>
        <taxon>Metazoa</taxon>
        <taxon>Spiralia</taxon>
        <taxon>Lophotrochozoa</taxon>
        <taxon>Mollusca</taxon>
        <taxon>Bivalvia</taxon>
        <taxon>Autobranchia</taxon>
        <taxon>Pteriomorphia</taxon>
        <taxon>Mytilida</taxon>
        <taxon>Mytiloidea</taxon>
        <taxon>Mytilidae</taxon>
        <taxon>Mytilinae</taxon>
        <taxon>Mytilus</taxon>
    </lineage>
</organism>
<dbReference type="AlphaFoldDB" id="A0A6J8C0V9"/>
<protein>
    <submittedName>
        <fullName evidence="1">Uncharacterized protein</fullName>
    </submittedName>
</protein>
<reference evidence="1 2" key="1">
    <citation type="submission" date="2020-06" db="EMBL/GenBank/DDBJ databases">
        <authorList>
            <person name="Li R."/>
            <person name="Bekaert M."/>
        </authorList>
    </citation>
    <scope>NUCLEOTIDE SEQUENCE [LARGE SCALE GENOMIC DNA]</scope>
    <source>
        <strain evidence="2">wild</strain>
    </source>
</reference>